<sequence length="691" mass="78384">MCLLARIPTVCLLYCALVWIAPVLAPDTFTSDWWDHALLCDEGPLPSARDLLTAFASSPRFQLQQLAERSRPRLTNSLGLAAANPVDLDDLGGRHFSPVATSSSALQPNSPANPSPGPDLIPNYASSVFHDVSLDSSLIPRKAKDRQLEAATRDIATTPPGQSHTPDPSSISGANQINQYNSEIDKSPNPVEIPISEIPPLSSSDDSGRNNESSQLSAAGTPSTRPLDNTENDQVQREPDRTVAMKLYLDLTQNSPRFLGGSGRLSIAILSDHHNIFVKLVNLREFVSVHSPHNVPYSTDVPFALVRSLEVKGGFVFRVFDRSNGRVQGAHTMAGFHYNLIKWLYRVHERMLNELDIQTYVLYSQQKKLFAWLHDLIFTPLEGAPIMGLKISARPKWEPEDTPGPAKLKLLEFFAQHKNEEQVSFLTAFDLIDLFYKHHPLPGRPLEQPRKIPVDPYIEARVQFFLKLDEDQDAKYQNLFKKSRIQPQDDHLIRSSIELFEKKNDIPNLKSQTLSIHPRLLISIYYLQETPEYGFLLVLKQNDVELFRCREMSIAYKRLLRAMNYIHLAILDRMNLDSPERYERRKALFQWLHKNVVEPQTGIPIYGKIKLNVPNLAPWEDGSYRDEELFTPVQVELMEYLSSQNNPVNLKAHAASIFTAWYQLHFSSEFPTLVETVNQQSQDPRMAHSSS</sequence>
<keyword evidence="4" id="KW-1185">Reference proteome</keyword>
<dbReference type="KEGG" id="pgr:PGTG_14198"/>
<evidence type="ECO:0000256" key="2">
    <source>
        <dbReference type="SAM" id="SignalP"/>
    </source>
</evidence>
<feature type="compositionally biased region" description="Low complexity" evidence="1">
    <location>
        <begin position="187"/>
        <end position="204"/>
    </location>
</feature>
<evidence type="ECO:0000256" key="1">
    <source>
        <dbReference type="SAM" id="MobiDB-lite"/>
    </source>
</evidence>
<gene>
    <name evidence="3" type="ORF">PGTG_14198</name>
</gene>
<evidence type="ECO:0000313" key="4">
    <source>
        <dbReference type="Proteomes" id="UP000008783"/>
    </source>
</evidence>
<dbReference type="GeneID" id="10541975"/>
<dbReference type="InParanoid" id="E3KWW6"/>
<reference key="1">
    <citation type="submission" date="2007-01" db="EMBL/GenBank/DDBJ databases">
        <title>The Genome Sequence of Puccinia graminis f. sp. tritici Strain CRL 75-36-700-3.</title>
        <authorList>
            <consortium name="The Broad Institute Genome Sequencing Platform"/>
            <person name="Birren B."/>
            <person name="Lander E."/>
            <person name="Galagan J."/>
            <person name="Nusbaum C."/>
            <person name="Devon K."/>
            <person name="Cuomo C."/>
            <person name="Jaffe D."/>
            <person name="Butler J."/>
            <person name="Alvarez P."/>
            <person name="Gnerre S."/>
            <person name="Grabherr M."/>
            <person name="Mauceli E."/>
            <person name="Brockman W."/>
            <person name="Young S."/>
            <person name="LaButti K."/>
            <person name="Sykes S."/>
            <person name="DeCaprio D."/>
            <person name="Crawford M."/>
            <person name="Koehrsen M."/>
            <person name="Engels R."/>
            <person name="Montgomery P."/>
            <person name="Pearson M."/>
            <person name="Howarth C."/>
            <person name="Larson L."/>
            <person name="White J."/>
            <person name="Zeng Q."/>
            <person name="Kodira C."/>
            <person name="Yandava C."/>
            <person name="Alvarado L."/>
            <person name="O'Leary S."/>
            <person name="Szabo L."/>
            <person name="Dean R."/>
            <person name="Schein J."/>
        </authorList>
    </citation>
    <scope>NUCLEOTIDE SEQUENCE</scope>
    <source>
        <strain>CRL 75-36-700-3</strain>
    </source>
</reference>
<feature type="compositionally biased region" description="Polar residues" evidence="1">
    <location>
        <begin position="210"/>
        <end position="233"/>
    </location>
</feature>
<feature type="region of interest" description="Disordered" evidence="1">
    <location>
        <begin position="144"/>
        <end position="240"/>
    </location>
</feature>
<dbReference type="HOGENOM" id="CLU_021654_0_0_1"/>
<dbReference type="Proteomes" id="UP000008783">
    <property type="component" value="Unassembled WGS sequence"/>
</dbReference>
<dbReference type="EMBL" id="DS178317">
    <property type="protein sequence ID" value="EFP88859.1"/>
    <property type="molecule type" value="Genomic_DNA"/>
</dbReference>
<feature type="compositionally biased region" description="Polar residues" evidence="1">
    <location>
        <begin position="99"/>
        <end position="110"/>
    </location>
</feature>
<proteinExistence type="predicted"/>
<feature type="region of interest" description="Disordered" evidence="1">
    <location>
        <begin position="98"/>
        <end position="123"/>
    </location>
</feature>
<organism evidence="3 4">
    <name type="scientific">Puccinia graminis f. sp. tritici (strain CRL 75-36-700-3 / race SCCL)</name>
    <name type="common">Black stem rust fungus</name>
    <dbReference type="NCBI Taxonomy" id="418459"/>
    <lineage>
        <taxon>Eukaryota</taxon>
        <taxon>Fungi</taxon>
        <taxon>Dikarya</taxon>
        <taxon>Basidiomycota</taxon>
        <taxon>Pucciniomycotina</taxon>
        <taxon>Pucciniomycetes</taxon>
        <taxon>Pucciniales</taxon>
        <taxon>Pucciniaceae</taxon>
        <taxon>Puccinia</taxon>
    </lineage>
</organism>
<feature type="signal peptide" evidence="2">
    <location>
        <begin position="1"/>
        <end position="25"/>
    </location>
</feature>
<protein>
    <submittedName>
        <fullName evidence="3">Uncharacterized protein</fullName>
    </submittedName>
</protein>
<dbReference type="RefSeq" id="XP_003333278.1">
    <property type="nucleotide sequence ID" value="XM_003333230.2"/>
</dbReference>
<dbReference type="VEuPathDB" id="FungiDB:PGTG_14198"/>
<feature type="compositionally biased region" description="Polar residues" evidence="1">
    <location>
        <begin position="159"/>
        <end position="182"/>
    </location>
</feature>
<name>E3KWW6_PUCGT</name>
<dbReference type="OrthoDB" id="2508433at2759"/>
<accession>E3KWW6</accession>
<keyword evidence="2" id="KW-0732">Signal</keyword>
<feature type="chain" id="PRO_5003172282" evidence="2">
    <location>
        <begin position="26"/>
        <end position="691"/>
    </location>
</feature>
<dbReference type="AlphaFoldDB" id="E3KWW6"/>
<evidence type="ECO:0000313" key="3">
    <source>
        <dbReference type="EMBL" id="EFP88859.1"/>
    </source>
</evidence>
<reference evidence="4" key="2">
    <citation type="journal article" date="2011" name="Proc. Natl. Acad. Sci. U.S.A.">
        <title>Obligate biotrophy features unraveled by the genomic analysis of rust fungi.</title>
        <authorList>
            <person name="Duplessis S."/>
            <person name="Cuomo C.A."/>
            <person name="Lin Y.-C."/>
            <person name="Aerts A."/>
            <person name="Tisserant E."/>
            <person name="Veneault-Fourrey C."/>
            <person name="Joly D.L."/>
            <person name="Hacquard S."/>
            <person name="Amselem J."/>
            <person name="Cantarel B.L."/>
            <person name="Chiu R."/>
            <person name="Coutinho P.M."/>
            <person name="Feau N."/>
            <person name="Field M."/>
            <person name="Frey P."/>
            <person name="Gelhaye E."/>
            <person name="Goldberg J."/>
            <person name="Grabherr M.G."/>
            <person name="Kodira C.D."/>
            <person name="Kohler A."/>
            <person name="Kuees U."/>
            <person name="Lindquist E.A."/>
            <person name="Lucas S.M."/>
            <person name="Mago R."/>
            <person name="Mauceli E."/>
            <person name="Morin E."/>
            <person name="Murat C."/>
            <person name="Pangilinan J.L."/>
            <person name="Park R."/>
            <person name="Pearson M."/>
            <person name="Quesneville H."/>
            <person name="Rouhier N."/>
            <person name="Sakthikumar S."/>
            <person name="Salamov A.A."/>
            <person name="Schmutz J."/>
            <person name="Selles B."/>
            <person name="Shapiro H."/>
            <person name="Tanguay P."/>
            <person name="Tuskan G.A."/>
            <person name="Henrissat B."/>
            <person name="Van de Peer Y."/>
            <person name="Rouze P."/>
            <person name="Ellis J.G."/>
            <person name="Dodds P.N."/>
            <person name="Schein J.E."/>
            <person name="Zhong S."/>
            <person name="Hamelin R.C."/>
            <person name="Grigoriev I.V."/>
            <person name="Szabo L.J."/>
            <person name="Martin F."/>
        </authorList>
    </citation>
    <scope>NUCLEOTIDE SEQUENCE [LARGE SCALE GENOMIC DNA]</scope>
    <source>
        <strain evidence="4">CRL 75-36-700-3 / race SCCL</strain>
    </source>
</reference>